<feature type="transmembrane region" description="Helical" evidence="7">
    <location>
        <begin position="130"/>
        <end position="151"/>
    </location>
</feature>
<dbReference type="RefSeq" id="WP_378287762.1">
    <property type="nucleotide sequence ID" value="NZ_JBHSON010000075.1"/>
</dbReference>
<keyword evidence="4 7" id="KW-0812">Transmembrane</keyword>
<keyword evidence="5 7" id="KW-1133">Transmembrane helix</keyword>
<feature type="transmembrane region" description="Helical" evidence="7">
    <location>
        <begin position="454"/>
        <end position="474"/>
    </location>
</feature>
<feature type="transmembrane region" description="Helical" evidence="7">
    <location>
        <begin position="95"/>
        <end position="118"/>
    </location>
</feature>
<keyword evidence="3" id="KW-1003">Cell membrane</keyword>
<feature type="transmembrane region" description="Helical" evidence="7">
    <location>
        <begin position="58"/>
        <end position="83"/>
    </location>
</feature>
<evidence type="ECO:0000256" key="1">
    <source>
        <dbReference type="ARBA" id="ARBA00004651"/>
    </source>
</evidence>
<comment type="similarity">
    <text evidence="2">Belongs to the polysaccharide synthase family.</text>
</comment>
<feature type="transmembrane region" description="Helical" evidence="7">
    <location>
        <begin position="299"/>
        <end position="320"/>
    </location>
</feature>
<dbReference type="Proteomes" id="UP001596074">
    <property type="component" value="Unassembled WGS sequence"/>
</dbReference>
<keyword evidence="9" id="KW-1185">Reference proteome</keyword>
<gene>
    <name evidence="8" type="ORF">ACFPZN_39785</name>
</gene>
<sequence length="509" mass="52383">MKRWTNPLKRLAVGEDGTLFGRASRALGWSLVNTAAGRLGTLAIGIALARILGPTEFGVFAVALVALLAVLSFNELGVSLAIVRWPGDPRAIAPTVATLSLVSSCAVYAGCFLAAPAFASAMGAPSATGVIRLLTLNVVINGLVAVPAALLQRGFRQDRKMLADQVNNWGGAAVSIALAAAGTGAMSLAVGRLAGAAASAVLLVRASPEPLRFGFDPAAARRLLRFGLPLAGSSAVVFAVGGVDQLIVGHVLGPTALGFYVLAFNLSNWPVAMFSQPVRSVAPAAFARIQHDPPALRRAFLSTAGLLAGLTLPVCLLLAGAAEPLVRLVYGTSWEPAAAALLWLAVLGGLRIMFELFYDYFVVLARSRAVFAVQAVWLAVLVPALVAGARLDGIAGVAVAHVLVAALVVLPLYLWELRRAGVPPARVLGRTALPALLAAAVGLAAWAAHTAIDLDVLALAVAGTAAAAAFALLFRPMRDALRALRAIDGRADDPEEDRTTLEAADAGTG</sequence>
<reference evidence="9" key="1">
    <citation type="journal article" date="2019" name="Int. J. Syst. Evol. Microbiol.">
        <title>The Global Catalogue of Microorganisms (GCM) 10K type strain sequencing project: providing services to taxonomists for standard genome sequencing and annotation.</title>
        <authorList>
            <consortium name="The Broad Institute Genomics Platform"/>
            <consortium name="The Broad Institute Genome Sequencing Center for Infectious Disease"/>
            <person name="Wu L."/>
            <person name="Ma J."/>
        </authorList>
    </citation>
    <scope>NUCLEOTIDE SEQUENCE [LARGE SCALE GENOMIC DNA]</scope>
    <source>
        <strain evidence="9">KCTC 42087</strain>
    </source>
</reference>
<protein>
    <submittedName>
        <fullName evidence="8">Oligosaccharide flippase family protein</fullName>
    </submittedName>
</protein>
<evidence type="ECO:0000256" key="7">
    <source>
        <dbReference type="SAM" id="Phobius"/>
    </source>
</evidence>
<accession>A0ABW1A8I3</accession>
<dbReference type="EMBL" id="JBHSON010000075">
    <property type="protein sequence ID" value="MFC5751789.1"/>
    <property type="molecule type" value="Genomic_DNA"/>
</dbReference>
<proteinExistence type="inferred from homology"/>
<feature type="transmembrane region" description="Helical" evidence="7">
    <location>
        <begin position="340"/>
        <end position="358"/>
    </location>
</feature>
<dbReference type="PANTHER" id="PTHR30250">
    <property type="entry name" value="PST FAMILY PREDICTED COLANIC ACID TRANSPORTER"/>
    <property type="match status" value="1"/>
</dbReference>
<evidence type="ECO:0000256" key="2">
    <source>
        <dbReference type="ARBA" id="ARBA00007430"/>
    </source>
</evidence>
<evidence type="ECO:0000256" key="4">
    <source>
        <dbReference type="ARBA" id="ARBA00022692"/>
    </source>
</evidence>
<keyword evidence="6 7" id="KW-0472">Membrane</keyword>
<feature type="transmembrane region" description="Helical" evidence="7">
    <location>
        <begin position="31"/>
        <end position="52"/>
    </location>
</feature>
<evidence type="ECO:0000256" key="3">
    <source>
        <dbReference type="ARBA" id="ARBA00022475"/>
    </source>
</evidence>
<dbReference type="Pfam" id="PF13440">
    <property type="entry name" value="Polysacc_synt_3"/>
    <property type="match status" value="1"/>
</dbReference>
<evidence type="ECO:0000313" key="9">
    <source>
        <dbReference type="Proteomes" id="UP001596074"/>
    </source>
</evidence>
<name>A0ABW1A8I3_9ACTN</name>
<comment type="caution">
    <text evidence="8">The sequence shown here is derived from an EMBL/GenBank/DDBJ whole genome shotgun (WGS) entry which is preliminary data.</text>
</comment>
<comment type="subcellular location">
    <subcellularLocation>
        <location evidence="1">Cell membrane</location>
        <topology evidence="1">Multi-pass membrane protein</topology>
    </subcellularLocation>
</comment>
<feature type="transmembrane region" description="Helical" evidence="7">
    <location>
        <begin position="427"/>
        <end position="448"/>
    </location>
</feature>
<feature type="transmembrane region" description="Helical" evidence="7">
    <location>
        <begin position="370"/>
        <end position="388"/>
    </location>
</feature>
<feature type="transmembrane region" description="Helical" evidence="7">
    <location>
        <begin position="394"/>
        <end position="415"/>
    </location>
</feature>
<dbReference type="PANTHER" id="PTHR30250:SF10">
    <property type="entry name" value="LIPOPOLYSACCHARIDE BIOSYNTHESIS PROTEIN WZXC"/>
    <property type="match status" value="1"/>
</dbReference>
<evidence type="ECO:0000313" key="8">
    <source>
        <dbReference type="EMBL" id="MFC5751789.1"/>
    </source>
</evidence>
<evidence type="ECO:0000256" key="5">
    <source>
        <dbReference type="ARBA" id="ARBA00022989"/>
    </source>
</evidence>
<feature type="transmembrane region" description="Helical" evidence="7">
    <location>
        <begin position="247"/>
        <end position="266"/>
    </location>
</feature>
<dbReference type="InterPro" id="IPR050833">
    <property type="entry name" value="Poly_Biosynth_Transport"/>
</dbReference>
<organism evidence="8 9">
    <name type="scientific">Actinomadura rugatobispora</name>
    <dbReference type="NCBI Taxonomy" id="1994"/>
    <lineage>
        <taxon>Bacteria</taxon>
        <taxon>Bacillati</taxon>
        <taxon>Actinomycetota</taxon>
        <taxon>Actinomycetes</taxon>
        <taxon>Streptosporangiales</taxon>
        <taxon>Thermomonosporaceae</taxon>
        <taxon>Actinomadura</taxon>
    </lineage>
</organism>
<evidence type="ECO:0000256" key="6">
    <source>
        <dbReference type="ARBA" id="ARBA00023136"/>
    </source>
</evidence>